<dbReference type="PROSITE" id="PS51257">
    <property type="entry name" value="PROKAR_LIPOPROTEIN"/>
    <property type="match status" value="1"/>
</dbReference>
<organism evidence="9 10">
    <name type="scientific">Arcticibacterium luteifluviistationis</name>
    <dbReference type="NCBI Taxonomy" id="1784714"/>
    <lineage>
        <taxon>Bacteria</taxon>
        <taxon>Pseudomonadati</taxon>
        <taxon>Bacteroidota</taxon>
        <taxon>Cytophagia</taxon>
        <taxon>Cytophagales</taxon>
        <taxon>Leadbetterellaceae</taxon>
        <taxon>Arcticibacterium</taxon>
    </lineage>
</organism>
<comment type="subcellular location">
    <subcellularLocation>
        <location evidence="1">Cell outer membrane</location>
    </subcellularLocation>
</comment>
<evidence type="ECO:0000256" key="1">
    <source>
        <dbReference type="ARBA" id="ARBA00004442"/>
    </source>
</evidence>
<dbReference type="Pfam" id="PF07980">
    <property type="entry name" value="SusD_RagB"/>
    <property type="match status" value="1"/>
</dbReference>
<evidence type="ECO:0000313" key="10">
    <source>
        <dbReference type="Proteomes" id="UP000249873"/>
    </source>
</evidence>
<evidence type="ECO:0000313" key="9">
    <source>
        <dbReference type="EMBL" id="AWV98372.1"/>
    </source>
</evidence>
<keyword evidence="3 6" id="KW-0732">Signal</keyword>
<evidence type="ECO:0000256" key="2">
    <source>
        <dbReference type="ARBA" id="ARBA00006275"/>
    </source>
</evidence>
<feature type="domain" description="SusD-like N-terminal" evidence="8">
    <location>
        <begin position="67"/>
        <end position="224"/>
    </location>
</feature>
<name>A0A2Z4GAS4_9BACT</name>
<dbReference type="RefSeq" id="WP_111371565.1">
    <property type="nucleotide sequence ID" value="NZ_CP029480.1"/>
</dbReference>
<accession>A0A2Z4GAS4</accession>
<dbReference type="InterPro" id="IPR012944">
    <property type="entry name" value="SusD_RagB_dom"/>
</dbReference>
<dbReference type="Gene3D" id="1.25.40.390">
    <property type="match status" value="1"/>
</dbReference>
<evidence type="ECO:0000256" key="5">
    <source>
        <dbReference type="ARBA" id="ARBA00023237"/>
    </source>
</evidence>
<dbReference type="AlphaFoldDB" id="A0A2Z4GAS4"/>
<dbReference type="OrthoDB" id="9792139at2"/>
<feature type="domain" description="RagB/SusD" evidence="7">
    <location>
        <begin position="264"/>
        <end position="522"/>
    </location>
</feature>
<sequence length="523" mass="58679">MKINWKITSVLFMLLSTGIFYSCNEDVLEQSNPNAITPKSFWKTSEDATKGILGAYSPFTHIWNYSRFEIFVSDYRDDVVNAYGTSERTAVGAFNGISTSNGTFWVWSTHYQAITRANEVIFNVPNIEMPQATKDAIIGEAHFLRAYHYFQLVNNWRNVPLIVLPFSEIADPEAIAQASPEETWNQVVSDFKAAQGLLPKEWDSANLGRATWGAATSFLGKAYLYLGDYSNAKVELKKVIDSGEYTLTEDYGDNFSEDTENNSESIFEIQFIADGNQGWGGDAAGTGKGAAFHPDLSPAGFTGQDGMQINKWTLDLFLDEKTVDDQIDPRAFETLFWDTDETTTYRGRELKSSTYLGKSYKEVYNDGRNTIYASKHLDVKKGYTGSQAEGWHQSGNNLRLMRYADVLLMYAEAEIGGWNGGAATQAALDAVNLVRARANMPALDLSMTMKDIEDERVKELSLERTRYHDLLRWGLVQERLVDHPELKSSSSGTGAYQPGREYIDVPQNEIDANPNFKHNPGYN</sequence>
<protein>
    <submittedName>
        <fullName evidence="9">RagB/SusD family nutrient uptake outer membrane protein</fullName>
    </submittedName>
</protein>
<dbReference type="SUPFAM" id="SSF48452">
    <property type="entry name" value="TPR-like"/>
    <property type="match status" value="1"/>
</dbReference>
<evidence type="ECO:0000256" key="4">
    <source>
        <dbReference type="ARBA" id="ARBA00023136"/>
    </source>
</evidence>
<keyword evidence="5" id="KW-0998">Cell outer membrane</keyword>
<keyword evidence="10" id="KW-1185">Reference proteome</keyword>
<feature type="chain" id="PRO_5016321633" evidence="6">
    <location>
        <begin position="23"/>
        <end position="523"/>
    </location>
</feature>
<proteinExistence type="inferred from homology"/>
<dbReference type="InterPro" id="IPR033985">
    <property type="entry name" value="SusD-like_N"/>
</dbReference>
<dbReference type="Proteomes" id="UP000249873">
    <property type="component" value="Chromosome"/>
</dbReference>
<keyword evidence="4" id="KW-0472">Membrane</keyword>
<reference evidence="9 10" key="1">
    <citation type="submission" date="2018-05" db="EMBL/GenBank/DDBJ databases">
        <title>Complete genome sequence of Arcticibacterium luteifluviistationis SM1504T, a cytophagaceae bacterium isolated from Arctic surface seawater.</title>
        <authorList>
            <person name="Li Y."/>
            <person name="Qin Q.-L."/>
        </authorList>
    </citation>
    <scope>NUCLEOTIDE SEQUENCE [LARGE SCALE GENOMIC DNA]</scope>
    <source>
        <strain evidence="9 10">SM1504</strain>
    </source>
</reference>
<comment type="similarity">
    <text evidence="2">Belongs to the SusD family.</text>
</comment>
<dbReference type="InterPro" id="IPR011990">
    <property type="entry name" value="TPR-like_helical_dom_sf"/>
</dbReference>
<dbReference type="EMBL" id="CP029480">
    <property type="protein sequence ID" value="AWV98372.1"/>
    <property type="molecule type" value="Genomic_DNA"/>
</dbReference>
<evidence type="ECO:0000259" key="7">
    <source>
        <dbReference type="Pfam" id="PF07980"/>
    </source>
</evidence>
<evidence type="ECO:0000256" key="6">
    <source>
        <dbReference type="SAM" id="SignalP"/>
    </source>
</evidence>
<gene>
    <name evidence="9" type="ORF">DJ013_09390</name>
</gene>
<evidence type="ECO:0000256" key="3">
    <source>
        <dbReference type="ARBA" id="ARBA00022729"/>
    </source>
</evidence>
<dbReference type="Pfam" id="PF14322">
    <property type="entry name" value="SusD-like_3"/>
    <property type="match status" value="1"/>
</dbReference>
<dbReference type="GO" id="GO:0009279">
    <property type="term" value="C:cell outer membrane"/>
    <property type="evidence" value="ECO:0007669"/>
    <property type="project" value="UniProtKB-SubCell"/>
</dbReference>
<dbReference type="KEGG" id="als:DJ013_09390"/>
<feature type="signal peptide" evidence="6">
    <location>
        <begin position="1"/>
        <end position="22"/>
    </location>
</feature>
<evidence type="ECO:0000259" key="8">
    <source>
        <dbReference type="Pfam" id="PF14322"/>
    </source>
</evidence>
<dbReference type="CDD" id="cd08977">
    <property type="entry name" value="SusD"/>
    <property type="match status" value="1"/>
</dbReference>